<dbReference type="AlphaFoldDB" id="A0A6B9FHW6"/>
<dbReference type="InterPro" id="IPR013762">
    <property type="entry name" value="Integrase-like_cat_sf"/>
</dbReference>
<dbReference type="Gene3D" id="1.10.443.10">
    <property type="entry name" value="Intergrase catalytic core"/>
    <property type="match status" value="1"/>
</dbReference>
<dbReference type="Gene3D" id="1.10.150.130">
    <property type="match status" value="1"/>
</dbReference>
<keyword evidence="4" id="KW-0233">DNA recombination</keyword>
<dbReference type="GO" id="GO:0015074">
    <property type="term" value="P:DNA integration"/>
    <property type="evidence" value="ECO:0007669"/>
    <property type="project" value="UniProtKB-KW"/>
</dbReference>
<dbReference type="KEGG" id="mmes:MMSR116_06655"/>
<comment type="similarity">
    <text evidence="1">Belongs to the 'phage' integrase family.</text>
</comment>
<dbReference type="Proteomes" id="UP000012488">
    <property type="component" value="Chromosome"/>
</dbReference>
<keyword evidence="2" id="KW-0229">DNA integration</keyword>
<evidence type="ECO:0000256" key="1">
    <source>
        <dbReference type="ARBA" id="ARBA00008857"/>
    </source>
</evidence>
<evidence type="ECO:0000256" key="3">
    <source>
        <dbReference type="ARBA" id="ARBA00023125"/>
    </source>
</evidence>
<protein>
    <submittedName>
        <fullName evidence="6">Tyrosine-type recombinase/integrase</fullName>
    </submittedName>
</protein>
<reference evidence="6 7" key="2">
    <citation type="journal article" date="2013" name="Genome Announc.">
        <title>Draft Genome Sequence of Methylobacterium mesophilicum Strain SR1.6/6, Isolated from Citrus sinensis.</title>
        <authorList>
            <person name="Marinho Almeida D."/>
            <person name="Dini-Andreote F."/>
            <person name="Camargo Neves A.A."/>
            <person name="Juca Ramos R.T."/>
            <person name="Andreote F.D."/>
            <person name="Carneiro A.R."/>
            <person name="Oliveira de Souza Lima A."/>
            <person name="Caracciolo Gomes de Sa P.H."/>
            <person name="Ribeiro Barbosa M.S."/>
            <person name="Araujo W.L."/>
            <person name="Silva A."/>
        </authorList>
    </citation>
    <scope>NUCLEOTIDE SEQUENCE [LARGE SCALE GENOMIC DNA]</scope>
    <source>
        <strain evidence="6 7">SR1.6/6</strain>
    </source>
</reference>
<dbReference type="PROSITE" id="PS51898">
    <property type="entry name" value="TYR_RECOMBINASE"/>
    <property type="match status" value="1"/>
</dbReference>
<dbReference type="GO" id="GO:0006310">
    <property type="term" value="P:DNA recombination"/>
    <property type="evidence" value="ECO:0007669"/>
    <property type="project" value="UniProtKB-KW"/>
</dbReference>
<dbReference type="RefSeq" id="WP_010683369.1">
    <property type="nucleotide sequence ID" value="NZ_CP043538.1"/>
</dbReference>
<name>A0A6B9FHW6_9HYPH</name>
<dbReference type="Pfam" id="PF00589">
    <property type="entry name" value="Phage_integrase"/>
    <property type="match status" value="1"/>
</dbReference>
<dbReference type="InterPro" id="IPR011010">
    <property type="entry name" value="DNA_brk_join_enz"/>
</dbReference>
<dbReference type="PANTHER" id="PTHR30349">
    <property type="entry name" value="PHAGE INTEGRASE-RELATED"/>
    <property type="match status" value="1"/>
</dbReference>
<organism evidence="6 7">
    <name type="scientific">Methylobacterium mesophilicum SR1.6/6</name>
    <dbReference type="NCBI Taxonomy" id="908290"/>
    <lineage>
        <taxon>Bacteria</taxon>
        <taxon>Pseudomonadati</taxon>
        <taxon>Pseudomonadota</taxon>
        <taxon>Alphaproteobacteria</taxon>
        <taxon>Hyphomicrobiales</taxon>
        <taxon>Methylobacteriaceae</taxon>
        <taxon>Methylobacterium</taxon>
    </lineage>
</organism>
<dbReference type="OrthoDB" id="8201432at2"/>
<evidence type="ECO:0000313" key="6">
    <source>
        <dbReference type="EMBL" id="QGY01612.1"/>
    </source>
</evidence>
<dbReference type="InterPro" id="IPR002104">
    <property type="entry name" value="Integrase_catalytic"/>
</dbReference>
<evidence type="ECO:0000256" key="4">
    <source>
        <dbReference type="ARBA" id="ARBA00023172"/>
    </source>
</evidence>
<dbReference type="InterPro" id="IPR050090">
    <property type="entry name" value="Tyrosine_recombinase_XerCD"/>
</dbReference>
<dbReference type="EMBL" id="CP043538">
    <property type="protein sequence ID" value="QGY01612.1"/>
    <property type="molecule type" value="Genomic_DNA"/>
</dbReference>
<gene>
    <name evidence="6" type="ORF">MMSR116_06655</name>
</gene>
<keyword evidence="3" id="KW-0238">DNA-binding</keyword>
<evidence type="ECO:0000259" key="5">
    <source>
        <dbReference type="PROSITE" id="PS51898"/>
    </source>
</evidence>
<sequence length="349" mass="39080">MRVRLKGLNSKRKRLADGTWRTYFYAYKGGPRLKGEPGTPEFMSCYQEAVSRHSQTAADTLSSVLRRFQASDAFRSLSVATRRDYVRYIRMIDAEFEDFPLSALSDKRTRGEFMAWRDRLAMRSRRGADYAWAVLARILSWAIDRGLVLANPCERGGRLYRASRADKVWSDDDEARFLASAPAHLHLALILALWTGQRQGDLLRLPWAAYDGAAIRLTQQKTGARVYVPVGAPLKAALDAMPRTSGMILLNSDGRSWTSDGFRTSWRKACFAAGITGLTFHDLRGTAVSRLAMAGASSAEIATLTGHSLRDVDAILDSHYLHRDPAMAQEAIRRLEARTKLPDRAPDRV</sequence>
<proteinExistence type="inferred from homology"/>
<feature type="domain" description="Tyr recombinase" evidence="5">
    <location>
        <begin position="164"/>
        <end position="333"/>
    </location>
</feature>
<dbReference type="SUPFAM" id="SSF56349">
    <property type="entry name" value="DNA breaking-rejoining enzymes"/>
    <property type="match status" value="1"/>
</dbReference>
<dbReference type="PANTHER" id="PTHR30349:SF64">
    <property type="entry name" value="PROPHAGE INTEGRASE INTD-RELATED"/>
    <property type="match status" value="1"/>
</dbReference>
<accession>A0A6B9FHW6</accession>
<dbReference type="InterPro" id="IPR010998">
    <property type="entry name" value="Integrase_recombinase_N"/>
</dbReference>
<dbReference type="GO" id="GO:0003677">
    <property type="term" value="F:DNA binding"/>
    <property type="evidence" value="ECO:0007669"/>
    <property type="project" value="UniProtKB-KW"/>
</dbReference>
<reference evidence="6 7" key="1">
    <citation type="journal article" date="2012" name="Genet. Mol. Biol.">
        <title>Analysis of 16S rRNA and mxaF genes revealing insights into Methylobacterium niche-specific plant association.</title>
        <authorList>
            <person name="Dourado M.N."/>
            <person name="Andreote F.D."/>
            <person name="Dini-Andreote F."/>
            <person name="Conti R."/>
            <person name="Araujo J.M."/>
            <person name="Araujo W.L."/>
        </authorList>
    </citation>
    <scope>NUCLEOTIDE SEQUENCE [LARGE SCALE GENOMIC DNA]</scope>
    <source>
        <strain evidence="6 7">SR1.6/6</strain>
    </source>
</reference>
<evidence type="ECO:0000313" key="7">
    <source>
        <dbReference type="Proteomes" id="UP000012488"/>
    </source>
</evidence>
<evidence type="ECO:0000256" key="2">
    <source>
        <dbReference type="ARBA" id="ARBA00022908"/>
    </source>
</evidence>